<organism evidence="2 3">
    <name type="scientific">Actinocrinis puniceicyclus</name>
    <dbReference type="NCBI Taxonomy" id="977794"/>
    <lineage>
        <taxon>Bacteria</taxon>
        <taxon>Bacillati</taxon>
        <taxon>Actinomycetota</taxon>
        <taxon>Actinomycetes</taxon>
        <taxon>Catenulisporales</taxon>
        <taxon>Actinospicaceae</taxon>
        <taxon>Actinocrinis</taxon>
    </lineage>
</organism>
<proteinExistence type="predicted"/>
<dbReference type="InterPro" id="IPR052909">
    <property type="entry name" value="Transposase_6_like"/>
</dbReference>
<reference evidence="2" key="1">
    <citation type="submission" date="2021-04" db="EMBL/GenBank/DDBJ databases">
        <title>Genome based classification of Actinospica acidithermotolerans sp. nov., an actinobacterium isolated from an Indonesian hot spring.</title>
        <authorList>
            <person name="Kusuma A.B."/>
            <person name="Putra K.E."/>
            <person name="Nafisah S."/>
            <person name="Loh J."/>
            <person name="Nouioui I."/>
            <person name="Goodfellow M."/>
        </authorList>
    </citation>
    <scope>NUCLEOTIDE SEQUENCE</scope>
    <source>
        <strain evidence="2">DSM 45618</strain>
    </source>
</reference>
<accession>A0A8J7WTS6</accession>
<dbReference type="RefSeq" id="WP_211471841.1">
    <property type="nucleotide sequence ID" value="NZ_JAGSXH010000169.1"/>
</dbReference>
<dbReference type="EMBL" id="JAGSXH010000169">
    <property type="protein sequence ID" value="MBS2966605.1"/>
    <property type="molecule type" value="Genomic_DNA"/>
</dbReference>
<protein>
    <submittedName>
        <fullName evidence="2">Transposase</fullName>
    </submittedName>
</protein>
<sequence>MARGDLTDGEWERIRRYLPVSPLGRLPRNLRKQIDGVNWRYRTGSQWREIPERYGHWNTVYQLHRRYCRDGTWCCPTLKMRMSAASMLGPHGDGNALPGVSRAGRWCSRCRWDRQ</sequence>
<dbReference type="InterPro" id="IPR025161">
    <property type="entry name" value="IS402-like_dom"/>
</dbReference>
<keyword evidence="3" id="KW-1185">Reference proteome</keyword>
<dbReference type="Proteomes" id="UP000677913">
    <property type="component" value="Unassembled WGS sequence"/>
</dbReference>
<feature type="domain" description="Insertion element IS402-like" evidence="1">
    <location>
        <begin position="6"/>
        <end position="73"/>
    </location>
</feature>
<dbReference type="AlphaFoldDB" id="A0A8J7WTS6"/>
<comment type="caution">
    <text evidence="2">The sequence shown here is derived from an EMBL/GenBank/DDBJ whole genome shotgun (WGS) entry which is preliminary data.</text>
</comment>
<evidence type="ECO:0000259" key="1">
    <source>
        <dbReference type="Pfam" id="PF13340"/>
    </source>
</evidence>
<gene>
    <name evidence="2" type="ORF">KGA66_26440</name>
</gene>
<dbReference type="PANTHER" id="PTHR46637">
    <property type="entry name" value="TIS1421-TRANSPOSASE PROTEIN A"/>
    <property type="match status" value="1"/>
</dbReference>
<name>A0A8J7WTS6_9ACTN</name>
<evidence type="ECO:0000313" key="3">
    <source>
        <dbReference type="Proteomes" id="UP000677913"/>
    </source>
</evidence>
<dbReference type="PANTHER" id="PTHR46637:SF1">
    <property type="entry name" value="BLL5188 PROTEIN"/>
    <property type="match status" value="1"/>
</dbReference>
<evidence type="ECO:0000313" key="2">
    <source>
        <dbReference type="EMBL" id="MBS2966605.1"/>
    </source>
</evidence>
<feature type="non-terminal residue" evidence="2">
    <location>
        <position position="115"/>
    </location>
</feature>
<dbReference type="Pfam" id="PF13340">
    <property type="entry name" value="DUF4096"/>
    <property type="match status" value="1"/>
</dbReference>